<name>V8QLS2_9BURK</name>
<comment type="catalytic activity">
    <reaction evidence="8">
        <text>Couples ATP hydrolysis with the unwinding of duplex DNA by translocating in the 3'-5' direction.</text>
        <dbReference type="EC" id="5.6.2.4"/>
    </reaction>
</comment>
<dbReference type="InterPro" id="IPR014017">
    <property type="entry name" value="DNA_helicase_UvrD-like_C"/>
</dbReference>
<keyword evidence="16" id="KW-1185">Reference proteome</keyword>
<evidence type="ECO:0000259" key="13">
    <source>
        <dbReference type="PROSITE" id="PS51198"/>
    </source>
</evidence>
<dbReference type="Pfam" id="PF13361">
    <property type="entry name" value="UvrD_C"/>
    <property type="match status" value="1"/>
</dbReference>
<dbReference type="InterPro" id="IPR013986">
    <property type="entry name" value="DExx_box_DNA_helicase_dom_sf"/>
</dbReference>
<evidence type="ECO:0000256" key="3">
    <source>
        <dbReference type="ARBA" id="ARBA00022801"/>
    </source>
</evidence>
<keyword evidence="5 12" id="KW-0067">ATP-binding</keyword>
<organism evidence="15 16">
    <name type="scientific">Advenella kashmirensis W13003</name>
    <dbReference type="NCBI Taxonomy" id="1424334"/>
    <lineage>
        <taxon>Bacteria</taxon>
        <taxon>Pseudomonadati</taxon>
        <taxon>Pseudomonadota</taxon>
        <taxon>Betaproteobacteria</taxon>
        <taxon>Burkholderiales</taxon>
        <taxon>Alcaligenaceae</taxon>
    </lineage>
</organism>
<evidence type="ECO:0000256" key="2">
    <source>
        <dbReference type="ARBA" id="ARBA00022741"/>
    </source>
</evidence>
<dbReference type="GO" id="GO:0003677">
    <property type="term" value="F:DNA binding"/>
    <property type="evidence" value="ECO:0007669"/>
    <property type="project" value="UniProtKB-KW"/>
</dbReference>
<dbReference type="PROSITE" id="PS51217">
    <property type="entry name" value="UVRD_HELICASE_CTER"/>
    <property type="match status" value="1"/>
</dbReference>
<evidence type="ECO:0000259" key="14">
    <source>
        <dbReference type="PROSITE" id="PS51217"/>
    </source>
</evidence>
<comment type="caution">
    <text evidence="15">The sequence shown here is derived from an EMBL/GenBank/DDBJ whole genome shotgun (WGS) entry which is preliminary data.</text>
</comment>
<dbReference type="Gene3D" id="1.10.486.10">
    <property type="entry name" value="PCRA, domain 4"/>
    <property type="match status" value="1"/>
</dbReference>
<evidence type="ECO:0000256" key="5">
    <source>
        <dbReference type="ARBA" id="ARBA00022840"/>
    </source>
</evidence>
<dbReference type="InterPro" id="IPR014016">
    <property type="entry name" value="UvrD-like_ATP-bd"/>
</dbReference>
<evidence type="ECO:0000256" key="1">
    <source>
        <dbReference type="ARBA" id="ARBA00009922"/>
    </source>
</evidence>
<dbReference type="PROSITE" id="PS51198">
    <property type="entry name" value="UVRD_HELICASE_ATP_BIND"/>
    <property type="match status" value="1"/>
</dbReference>
<dbReference type="AlphaFoldDB" id="V8QLS2"/>
<gene>
    <name evidence="15" type="primary">uvrD</name>
    <name evidence="15" type="ORF">W822_22655</name>
</gene>
<evidence type="ECO:0000313" key="15">
    <source>
        <dbReference type="EMBL" id="ETF00255.1"/>
    </source>
</evidence>
<keyword evidence="3 12" id="KW-0378">Hydrolase</keyword>
<dbReference type="PANTHER" id="PTHR11070:SF2">
    <property type="entry name" value="ATP-DEPENDENT DNA HELICASE SRS2"/>
    <property type="match status" value="1"/>
</dbReference>
<evidence type="ECO:0000256" key="11">
    <source>
        <dbReference type="ARBA" id="ARBA00048988"/>
    </source>
</evidence>
<reference evidence="15 16" key="1">
    <citation type="journal article" date="2014" name="Genome Announc.">
        <title>Draft Genome Sequence of Advenella kashmirensis Strain W13003, a Polycyclic Aromatic Hydrocarbon-Degrading Bacterium.</title>
        <authorList>
            <person name="Wang X."/>
            <person name="Jin D."/>
            <person name="Zhou L."/>
            <person name="Wu L."/>
            <person name="An W."/>
            <person name="Zhao L."/>
        </authorList>
    </citation>
    <scope>NUCLEOTIDE SEQUENCE [LARGE SCALE GENOMIC DNA]</scope>
    <source>
        <strain evidence="15 16">W13003</strain>
    </source>
</reference>
<dbReference type="EMBL" id="AYXT01000015">
    <property type="protein sequence ID" value="ETF00255.1"/>
    <property type="molecule type" value="Genomic_DNA"/>
</dbReference>
<dbReference type="eggNOG" id="COG0210">
    <property type="taxonomic scope" value="Bacteria"/>
</dbReference>
<comment type="similarity">
    <text evidence="1">Belongs to the helicase family. UvrD subfamily.</text>
</comment>
<dbReference type="EC" id="5.6.2.4" evidence="9"/>
<dbReference type="PATRIC" id="fig|1424334.3.peg.4537"/>
<dbReference type="InterPro" id="IPR027417">
    <property type="entry name" value="P-loop_NTPase"/>
</dbReference>
<dbReference type="Pfam" id="PF00580">
    <property type="entry name" value="UvrD-helicase"/>
    <property type="match status" value="1"/>
</dbReference>
<dbReference type="SUPFAM" id="SSF52540">
    <property type="entry name" value="P-loop containing nucleoside triphosphate hydrolases"/>
    <property type="match status" value="1"/>
</dbReference>
<dbReference type="HOGENOM" id="CLU_004585_5_2_4"/>
<evidence type="ECO:0000256" key="7">
    <source>
        <dbReference type="ARBA" id="ARBA00023235"/>
    </source>
</evidence>
<dbReference type="GO" id="GO:0043138">
    <property type="term" value="F:3'-5' DNA helicase activity"/>
    <property type="evidence" value="ECO:0007669"/>
    <property type="project" value="UniProtKB-EC"/>
</dbReference>
<feature type="binding site" evidence="12">
    <location>
        <begin position="24"/>
        <end position="31"/>
    </location>
    <ligand>
        <name>ATP</name>
        <dbReference type="ChEBI" id="CHEBI:30616"/>
    </ligand>
</feature>
<dbReference type="GO" id="GO:0016887">
    <property type="term" value="F:ATP hydrolysis activity"/>
    <property type="evidence" value="ECO:0007669"/>
    <property type="project" value="RHEA"/>
</dbReference>
<dbReference type="Gene3D" id="1.10.10.160">
    <property type="match status" value="1"/>
</dbReference>
<evidence type="ECO:0000256" key="6">
    <source>
        <dbReference type="ARBA" id="ARBA00023125"/>
    </source>
</evidence>
<dbReference type="Pfam" id="PF21196">
    <property type="entry name" value="PcrA_UvrD_tudor"/>
    <property type="match status" value="1"/>
</dbReference>
<dbReference type="InterPro" id="IPR000212">
    <property type="entry name" value="DNA_helicase_UvrD/REP"/>
</dbReference>
<accession>V8QLS2</accession>
<dbReference type="GO" id="GO:0005524">
    <property type="term" value="F:ATP binding"/>
    <property type="evidence" value="ECO:0007669"/>
    <property type="project" value="UniProtKB-UniRule"/>
</dbReference>
<dbReference type="Proteomes" id="UP000018733">
    <property type="component" value="Unassembled WGS sequence"/>
</dbReference>
<dbReference type="CDD" id="cd18807">
    <property type="entry name" value="SF1_C_UvrD"/>
    <property type="match status" value="1"/>
</dbReference>
<comment type="catalytic activity">
    <reaction evidence="11">
        <text>ATP + H2O = ADP + phosphate + H(+)</text>
        <dbReference type="Rhea" id="RHEA:13065"/>
        <dbReference type="ChEBI" id="CHEBI:15377"/>
        <dbReference type="ChEBI" id="CHEBI:15378"/>
        <dbReference type="ChEBI" id="CHEBI:30616"/>
        <dbReference type="ChEBI" id="CHEBI:43474"/>
        <dbReference type="ChEBI" id="CHEBI:456216"/>
        <dbReference type="EC" id="5.6.2.4"/>
    </reaction>
</comment>
<evidence type="ECO:0000256" key="4">
    <source>
        <dbReference type="ARBA" id="ARBA00022806"/>
    </source>
</evidence>
<dbReference type="STRING" id="1424334.W822_22655"/>
<evidence type="ECO:0000256" key="12">
    <source>
        <dbReference type="PROSITE-ProRule" id="PRU00560"/>
    </source>
</evidence>
<evidence type="ECO:0000256" key="10">
    <source>
        <dbReference type="ARBA" id="ARBA00034923"/>
    </source>
</evidence>
<dbReference type="Gene3D" id="3.40.50.300">
    <property type="entry name" value="P-loop containing nucleotide triphosphate hydrolases"/>
    <property type="match status" value="2"/>
</dbReference>
<feature type="domain" description="UvrD-like helicase C-terminal" evidence="14">
    <location>
        <begin position="281"/>
        <end position="574"/>
    </location>
</feature>
<dbReference type="OrthoDB" id="5905204at2"/>
<evidence type="ECO:0000313" key="16">
    <source>
        <dbReference type="Proteomes" id="UP000018733"/>
    </source>
</evidence>
<feature type="domain" description="UvrD-like helicase ATP-binding" evidence="13">
    <location>
        <begin position="3"/>
        <end position="280"/>
    </location>
</feature>
<dbReference type="PANTHER" id="PTHR11070">
    <property type="entry name" value="UVRD / RECB / PCRA DNA HELICASE FAMILY MEMBER"/>
    <property type="match status" value="1"/>
</dbReference>
<proteinExistence type="inferred from homology"/>
<evidence type="ECO:0000256" key="9">
    <source>
        <dbReference type="ARBA" id="ARBA00034808"/>
    </source>
</evidence>
<keyword evidence="2 12" id="KW-0547">Nucleotide-binding</keyword>
<sequence length="754" mass="84258">MIGQLNPEQLAAVTTNEQHTLVLAGAGSGKTKVLTTRMAWLIQNGKVSPYGVLAVTFTNKAAREMLTRLTAMLPVDTRGMWVGTFHGLCNRLLRAHYRDAGLPQNFQILDIADQLAAIKRLIKANDIDDEKFPPKDVQRFINNAKENGERPDTVEVWDAHRKRLAEIYQLYQEQCQREGVVDFAELLLRAYELLSRNVLVREHYQRRFRYILIDEFQDTNTLQYKWLCLLAGAHASLFAVGDDDQSIYAFRGANVGNMSAFERDYAGNNIIRLEQNYRSYGHILDAANALIEHNTERLGKNLWTDRGEGELLRVVEQPTDLLEAQWVVDEIRAQINDGRLRSEIAVLYRSNAQSRPIEHALFSAHIPYKVYGGLRFFERQEIKHVLAYLRLIASGDDDTSFMRVVNFPTRGIGARTLENLSDCARQIGCNLIHAVGAVSGRSGTKLLAFAKLIETLREDAQTLSLPELIKHVTDASGLNAHYEAEREGAERLENLGELINAATAFCAEENLEGKAALAQVERSVAPDDPDSPFAQELTSALALFLSHASLEAGDNQAQAGEDAIQLMTIHAAKGLEFDSVFITGVEEGLFPHENSIMAEDGLEEERRLMYVAITRAKERLTFSLAHARMLHGQTRYSMRSRFLEELPDDHLKWLTPRTREVAEPSWGMRLHVDAHARPSTGRIEPRAPRSISSGVSVSGKEYRIGQGVRHSRFGDGTIIRLTGQGADAQAEIVFRDTGAKTLALAVAKLDIIAG</sequence>
<keyword evidence="4 12" id="KW-0347">Helicase</keyword>
<dbReference type="CDD" id="cd17932">
    <property type="entry name" value="DEXQc_UvrD"/>
    <property type="match status" value="1"/>
</dbReference>
<dbReference type="GO" id="GO:0000725">
    <property type="term" value="P:recombinational repair"/>
    <property type="evidence" value="ECO:0007669"/>
    <property type="project" value="TreeGrafter"/>
</dbReference>
<protein>
    <recommendedName>
        <fullName evidence="9">DNA 3'-5' helicase</fullName>
        <ecNumber evidence="9">5.6.2.4</ecNumber>
    </recommendedName>
    <alternativeName>
        <fullName evidence="10">DNA 3'-5' helicase II</fullName>
    </alternativeName>
</protein>
<keyword evidence="7" id="KW-0413">Isomerase</keyword>
<evidence type="ECO:0000256" key="8">
    <source>
        <dbReference type="ARBA" id="ARBA00034617"/>
    </source>
</evidence>
<dbReference type="RefSeq" id="WP_024007434.1">
    <property type="nucleotide sequence ID" value="NZ_KI650984.1"/>
</dbReference>
<keyword evidence="6" id="KW-0238">DNA-binding</keyword>